<gene>
    <name evidence="1" type="ORF">GmarT_20330</name>
</gene>
<dbReference type="GeneID" id="98646632"/>
<keyword evidence="2" id="KW-1185">Reference proteome</keyword>
<dbReference type="RefSeq" id="WP_002648757.1">
    <property type="nucleotide sequence ID" value="NZ_CP036353.1"/>
</dbReference>
<accession>A0ABX5YKF1</accession>
<name>A0ABX5YKF1_9PLAN</name>
<dbReference type="EMBL" id="CP042910">
    <property type="protein sequence ID" value="QEG16172.1"/>
    <property type="molecule type" value="Genomic_DNA"/>
</dbReference>
<evidence type="ECO:0000313" key="1">
    <source>
        <dbReference type="EMBL" id="QEG16172.1"/>
    </source>
</evidence>
<dbReference type="Proteomes" id="UP000322887">
    <property type="component" value="Chromosome"/>
</dbReference>
<sequence>MISQSDIEANFFDIESIPSDILKFQDIVPAFKFLYYFMPDPLSQRDLLIVTDGYHDDQFAQSVLLAVQQLEGGQSVLSKHQIGIPNEYNFTHLLLVPSDFHSYFKGRLDEERKELYLVLPIHNCEFSGNEPQELFVQMRRQTNSALDWRRELTPKALLRFENPSTQGGAGNSNGVPVRFTLIDQEIRNLNGIESGFMEVTSFRDDYVEILSPKRDEYTFRSQYDDEARTMSQGKVVSAIWEFLVENNLG</sequence>
<organism evidence="1 2">
    <name type="scientific">Gimesia maris</name>
    <dbReference type="NCBI Taxonomy" id="122"/>
    <lineage>
        <taxon>Bacteria</taxon>
        <taxon>Pseudomonadati</taxon>
        <taxon>Planctomycetota</taxon>
        <taxon>Planctomycetia</taxon>
        <taxon>Planctomycetales</taxon>
        <taxon>Planctomycetaceae</taxon>
        <taxon>Gimesia</taxon>
    </lineage>
</organism>
<proteinExistence type="predicted"/>
<evidence type="ECO:0000313" key="2">
    <source>
        <dbReference type="Proteomes" id="UP000322887"/>
    </source>
</evidence>
<reference evidence="1 2" key="1">
    <citation type="submission" date="2019-08" db="EMBL/GenBank/DDBJ databases">
        <title>Deep-cultivation of Planctomycetes and their phenomic and genomic characterization uncovers novel biology.</title>
        <authorList>
            <person name="Wiegand S."/>
            <person name="Jogler M."/>
            <person name="Boedeker C."/>
            <person name="Pinto D."/>
            <person name="Vollmers J."/>
            <person name="Rivas-Marin E."/>
            <person name="Kohn T."/>
            <person name="Peeters S.H."/>
            <person name="Heuer A."/>
            <person name="Rast P."/>
            <person name="Oberbeckmann S."/>
            <person name="Bunk B."/>
            <person name="Jeske O."/>
            <person name="Meyerdierks A."/>
            <person name="Storesund J.E."/>
            <person name="Kallscheuer N."/>
            <person name="Luecker S."/>
            <person name="Lage O.M."/>
            <person name="Pohl T."/>
            <person name="Merkel B.J."/>
            <person name="Hornburger P."/>
            <person name="Mueller R.-W."/>
            <person name="Bruemmer F."/>
            <person name="Labrenz M."/>
            <person name="Spormann A.M."/>
            <person name="Op den Camp H."/>
            <person name="Overmann J."/>
            <person name="Amann R."/>
            <person name="Jetten M.S.M."/>
            <person name="Mascher T."/>
            <person name="Medema M.H."/>
            <person name="Devos D.P."/>
            <person name="Kaster A.-K."/>
            <person name="Ovreas L."/>
            <person name="Rohde M."/>
            <person name="Galperin M.Y."/>
            <person name="Jogler C."/>
        </authorList>
    </citation>
    <scope>NUCLEOTIDE SEQUENCE [LARGE SCALE GENOMIC DNA]</scope>
    <source>
        <strain evidence="1 2">DSM 8797</strain>
    </source>
</reference>
<protein>
    <submittedName>
        <fullName evidence="1">Uncharacterized protein</fullName>
    </submittedName>
</protein>